<keyword evidence="1" id="KW-0732">Signal</keyword>
<dbReference type="EMBL" id="KN832007">
    <property type="protein sequence ID" value="KIN99210.1"/>
    <property type="molecule type" value="Genomic_DNA"/>
</dbReference>
<evidence type="ECO:0000256" key="1">
    <source>
        <dbReference type="SAM" id="SignalP"/>
    </source>
</evidence>
<organism evidence="2 3">
    <name type="scientific">Pisolithus tinctorius Marx 270</name>
    <dbReference type="NCBI Taxonomy" id="870435"/>
    <lineage>
        <taxon>Eukaryota</taxon>
        <taxon>Fungi</taxon>
        <taxon>Dikarya</taxon>
        <taxon>Basidiomycota</taxon>
        <taxon>Agaricomycotina</taxon>
        <taxon>Agaricomycetes</taxon>
        <taxon>Agaricomycetidae</taxon>
        <taxon>Boletales</taxon>
        <taxon>Sclerodermatineae</taxon>
        <taxon>Pisolithaceae</taxon>
        <taxon>Pisolithus</taxon>
    </lineage>
</organism>
<reference evidence="3" key="2">
    <citation type="submission" date="2015-01" db="EMBL/GenBank/DDBJ databases">
        <title>Evolutionary Origins and Diversification of the Mycorrhizal Mutualists.</title>
        <authorList>
            <consortium name="DOE Joint Genome Institute"/>
            <consortium name="Mycorrhizal Genomics Consortium"/>
            <person name="Kohler A."/>
            <person name="Kuo A."/>
            <person name="Nagy L.G."/>
            <person name="Floudas D."/>
            <person name="Copeland A."/>
            <person name="Barry K.W."/>
            <person name="Cichocki N."/>
            <person name="Veneault-Fourrey C."/>
            <person name="LaButti K."/>
            <person name="Lindquist E.A."/>
            <person name="Lipzen A."/>
            <person name="Lundell T."/>
            <person name="Morin E."/>
            <person name="Murat C."/>
            <person name="Riley R."/>
            <person name="Ohm R."/>
            <person name="Sun H."/>
            <person name="Tunlid A."/>
            <person name="Henrissat B."/>
            <person name="Grigoriev I.V."/>
            <person name="Hibbett D.S."/>
            <person name="Martin F."/>
        </authorList>
    </citation>
    <scope>NUCLEOTIDE SEQUENCE [LARGE SCALE GENOMIC DNA]</scope>
    <source>
        <strain evidence="3">Marx 270</strain>
    </source>
</reference>
<evidence type="ECO:0000313" key="3">
    <source>
        <dbReference type="Proteomes" id="UP000054217"/>
    </source>
</evidence>
<sequence length="84" mass="9368">MMRVTNTLAATAALMAHVLWLSPRKCLPLHRWREIQTVESSGGTSESGLVSWVLSALGIMELIHKLLTEEVLMRVETEHSVNVT</sequence>
<reference evidence="2 3" key="1">
    <citation type="submission" date="2014-04" db="EMBL/GenBank/DDBJ databases">
        <authorList>
            <consortium name="DOE Joint Genome Institute"/>
            <person name="Kuo A."/>
            <person name="Kohler A."/>
            <person name="Costa M.D."/>
            <person name="Nagy L.G."/>
            <person name="Floudas D."/>
            <person name="Copeland A."/>
            <person name="Barry K.W."/>
            <person name="Cichocki N."/>
            <person name="Veneault-Fourrey C."/>
            <person name="LaButti K."/>
            <person name="Lindquist E.A."/>
            <person name="Lipzen A."/>
            <person name="Lundell T."/>
            <person name="Morin E."/>
            <person name="Murat C."/>
            <person name="Sun H."/>
            <person name="Tunlid A."/>
            <person name="Henrissat B."/>
            <person name="Grigoriev I.V."/>
            <person name="Hibbett D.S."/>
            <person name="Martin F."/>
            <person name="Nordberg H.P."/>
            <person name="Cantor M.N."/>
            <person name="Hua S.X."/>
        </authorList>
    </citation>
    <scope>NUCLEOTIDE SEQUENCE [LARGE SCALE GENOMIC DNA]</scope>
    <source>
        <strain evidence="2 3">Marx 270</strain>
    </source>
</reference>
<gene>
    <name evidence="2" type="ORF">M404DRAFT_819135</name>
</gene>
<dbReference type="InParanoid" id="A0A0C3NUW7"/>
<proteinExistence type="predicted"/>
<name>A0A0C3NUW7_PISTI</name>
<dbReference type="Proteomes" id="UP000054217">
    <property type="component" value="Unassembled WGS sequence"/>
</dbReference>
<protein>
    <recommendedName>
        <fullName evidence="4">Secreted protein</fullName>
    </recommendedName>
</protein>
<evidence type="ECO:0000313" key="2">
    <source>
        <dbReference type="EMBL" id="KIN99210.1"/>
    </source>
</evidence>
<dbReference type="AlphaFoldDB" id="A0A0C3NUW7"/>
<accession>A0A0C3NUW7</accession>
<evidence type="ECO:0008006" key="4">
    <source>
        <dbReference type="Google" id="ProtNLM"/>
    </source>
</evidence>
<feature type="signal peptide" evidence="1">
    <location>
        <begin position="1"/>
        <end position="20"/>
    </location>
</feature>
<feature type="chain" id="PRO_5002167598" description="Secreted protein" evidence="1">
    <location>
        <begin position="21"/>
        <end position="84"/>
    </location>
</feature>
<keyword evidence="3" id="KW-1185">Reference proteome</keyword>
<dbReference type="HOGENOM" id="CLU_2528369_0_0_1"/>